<organism evidence="7 8">
    <name type="scientific">Lepidopterella palustris CBS 459.81</name>
    <dbReference type="NCBI Taxonomy" id="1314670"/>
    <lineage>
        <taxon>Eukaryota</taxon>
        <taxon>Fungi</taxon>
        <taxon>Dikarya</taxon>
        <taxon>Ascomycota</taxon>
        <taxon>Pezizomycotina</taxon>
        <taxon>Dothideomycetes</taxon>
        <taxon>Pleosporomycetidae</taxon>
        <taxon>Mytilinidiales</taxon>
        <taxon>Argynnaceae</taxon>
        <taxon>Lepidopterella</taxon>
    </lineage>
</organism>
<evidence type="ECO:0000313" key="7">
    <source>
        <dbReference type="EMBL" id="OCK72983.1"/>
    </source>
</evidence>
<dbReference type="EMBL" id="KV746097">
    <property type="protein sequence ID" value="OCK72983.1"/>
    <property type="molecule type" value="Genomic_DNA"/>
</dbReference>
<proteinExistence type="predicted"/>
<evidence type="ECO:0008006" key="9">
    <source>
        <dbReference type="Google" id="ProtNLM"/>
    </source>
</evidence>
<dbReference type="GO" id="GO:0016020">
    <property type="term" value="C:membrane"/>
    <property type="evidence" value="ECO:0007669"/>
    <property type="project" value="UniProtKB-SubCell"/>
</dbReference>
<gene>
    <name evidence="7" type="ORF">K432DRAFT_430807</name>
</gene>
<dbReference type="InterPro" id="IPR002523">
    <property type="entry name" value="MgTranspt_CorA/ZnTranspt_ZntB"/>
</dbReference>
<feature type="region of interest" description="Disordered" evidence="5">
    <location>
        <begin position="422"/>
        <end position="445"/>
    </location>
</feature>
<dbReference type="OrthoDB" id="4127610at2759"/>
<dbReference type="Pfam" id="PF01544">
    <property type="entry name" value="CorA"/>
    <property type="match status" value="1"/>
</dbReference>
<dbReference type="GO" id="GO:0046873">
    <property type="term" value="F:metal ion transmembrane transporter activity"/>
    <property type="evidence" value="ECO:0007669"/>
    <property type="project" value="InterPro"/>
</dbReference>
<accession>A0A8E2DWM8</accession>
<keyword evidence="8" id="KW-1185">Reference proteome</keyword>
<reference evidence="7 8" key="1">
    <citation type="journal article" date="2016" name="Nat. Commun.">
        <title>Ectomycorrhizal ecology is imprinted in the genome of the dominant symbiotic fungus Cenococcum geophilum.</title>
        <authorList>
            <consortium name="DOE Joint Genome Institute"/>
            <person name="Peter M."/>
            <person name="Kohler A."/>
            <person name="Ohm R.A."/>
            <person name="Kuo A."/>
            <person name="Krutzmann J."/>
            <person name="Morin E."/>
            <person name="Arend M."/>
            <person name="Barry K.W."/>
            <person name="Binder M."/>
            <person name="Choi C."/>
            <person name="Clum A."/>
            <person name="Copeland A."/>
            <person name="Grisel N."/>
            <person name="Haridas S."/>
            <person name="Kipfer T."/>
            <person name="LaButti K."/>
            <person name="Lindquist E."/>
            <person name="Lipzen A."/>
            <person name="Maire R."/>
            <person name="Meier B."/>
            <person name="Mihaltcheva S."/>
            <person name="Molinier V."/>
            <person name="Murat C."/>
            <person name="Poggeler S."/>
            <person name="Quandt C.A."/>
            <person name="Sperisen C."/>
            <person name="Tritt A."/>
            <person name="Tisserant E."/>
            <person name="Crous P.W."/>
            <person name="Henrissat B."/>
            <person name="Nehls U."/>
            <person name="Egli S."/>
            <person name="Spatafora J.W."/>
            <person name="Grigoriev I.V."/>
            <person name="Martin F.M."/>
        </authorList>
    </citation>
    <scope>NUCLEOTIDE SEQUENCE [LARGE SCALE GENOMIC DNA]</scope>
    <source>
        <strain evidence="7 8">CBS 459.81</strain>
    </source>
</reference>
<evidence type="ECO:0000256" key="3">
    <source>
        <dbReference type="ARBA" id="ARBA00022989"/>
    </source>
</evidence>
<evidence type="ECO:0000313" key="8">
    <source>
        <dbReference type="Proteomes" id="UP000250266"/>
    </source>
</evidence>
<evidence type="ECO:0000256" key="2">
    <source>
        <dbReference type="ARBA" id="ARBA00022692"/>
    </source>
</evidence>
<keyword evidence="3 6" id="KW-1133">Transmembrane helix</keyword>
<dbReference type="SUPFAM" id="SSF144083">
    <property type="entry name" value="Magnesium transport protein CorA, transmembrane region"/>
    <property type="match status" value="1"/>
</dbReference>
<sequence>MADPADHNSYYQYVKILKNDQPHLAELMTFLEYKSKNKHIGDRITVYDFDNDFQWQKEEYTTTDTPVGVLKGFNQLSEDISDDPSENKRRLICVSHLTPSTAEFFGDRYDITADFFNRHLPGTEDLSGKLPSSSQWSLQVEFDELYEAKKSFKNIWPNLPIWDGSRIISNAVSKRLFLRPIWDYQPIDDDTFAESYDDMKRMSGHDSRWGSSKRPLNYFHFYLQQRVSVYLKDPGNTKTVIIFFYPRLDMYENDASEGNNDEKCAMYCCCSHKKVISGVHEGKLQFHAIPKPSPPPSEREHKFKPSVQNTEGLAFTFCQDFERHLDRHQKKREPALPFTHLFGASLFRLVAENWARTIERRNFDLSMLEFRPQLGTNETAIEEISSHRIAIARYMNDLRVSLNTAKLLSIDMEVLREKRLKNMKSPAEQPAQDSRSLETPPSPTTPTLKLAVHDILAATKMLRLQRTRTDELPLRYGRVGVIDEHLSRYNWKSIRDDFDKLDLEMQALHDRADKIMDNILALISIRSAKESMNQAWCLGYLTIVAFLLLPVSIVASIYGANLDEVHDHTVRRFSIDSVIVFLIVTGVAVGFAILWSSWGESAKRSVVQSKTVKNFRARLISWRGYVSAPVVRMARWVWNRFKRFCGRAQTADLERGEHVKNETVPKRTDSVHG</sequence>
<evidence type="ECO:0000256" key="5">
    <source>
        <dbReference type="SAM" id="MobiDB-lite"/>
    </source>
</evidence>
<feature type="transmembrane region" description="Helical" evidence="6">
    <location>
        <begin position="578"/>
        <end position="598"/>
    </location>
</feature>
<evidence type="ECO:0000256" key="1">
    <source>
        <dbReference type="ARBA" id="ARBA00004141"/>
    </source>
</evidence>
<evidence type="ECO:0000256" key="6">
    <source>
        <dbReference type="SAM" id="Phobius"/>
    </source>
</evidence>
<protein>
    <recommendedName>
        <fullName evidence="9">Mg2+ transporter protein</fullName>
    </recommendedName>
</protein>
<keyword evidence="2 6" id="KW-0812">Transmembrane</keyword>
<dbReference type="AlphaFoldDB" id="A0A8E2DWM8"/>
<evidence type="ECO:0000256" key="4">
    <source>
        <dbReference type="ARBA" id="ARBA00023136"/>
    </source>
</evidence>
<comment type="subcellular location">
    <subcellularLocation>
        <location evidence="1">Membrane</location>
        <topology evidence="1">Multi-pass membrane protein</topology>
    </subcellularLocation>
</comment>
<dbReference type="InterPro" id="IPR045863">
    <property type="entry name" value="CorA_TM1_TM2"/>
</dbReference>
<dbReference type="Gene3D" id="1.20.58.340">
    <property type="entry name" value="Magnesium transport protein CorA, transmembrane region"/>
    <property type="match status" value="1"/>
</dbReference>
<name>A0A8E2DWM8_9PEZI</name>
<keyword evidence="4 6" id="KW-0472">Membrane</keyword>
<feature type="transmembrane region" description="Helical" evidence="6">
    <location>
        <begin position="535"/>
        <end position="558"/>
    </location>
</feature>
<dbReference type="Proteomes" id="UP000250266">
    <property type="component" value="Unassembled WGS sequence"/>
</dbReference>